<dbReference type="Proteomes" id="UP000254575">
    <property type="component" value="Unassembled WGS sequence"/>
</dbReference>
<keyword evidence="5 8" id="KW-1133">Transmembrane helix</keyword>
<keyword evidence="6 8" id="KW-0472">Membrane</keyword>
<evidence type="ECO:0000256" key="2">
    <source>
        <dbReference type="ARBA" id="ARBA00004236"/>
    </source>
</evidence>
<evidence type="ECO:0000256" key="7">
    <source>
        <dbReference type="ARBA" id="ARBA00023186"/>
    </source>
</evidence>
<dbReference type="EMBL" id="UHIA01000004">
    <property type="protein sequence ID" value="SUO98141.1"/>
    <property type="molecule type" value="Genomic_DNA"/>
</dbReference>
<reference evidence="10 11" key="1">
    <citation type="submission" date="2018-06" db="EMBL/GenBank/DDBJ databases">
        <authorList>
            <consortium name="Pathogen Informatics"/>
            <person name="Doyle S."/>
        </authorList>
    </citation>
    <scope>NUCLEOTIDE SEQUENCE [LARGE SCALE GENOMIC DNA]</scope>
    <source>
        <strain evidence="10 11">NCTC10717</strain>
    </source>
</reference>
<comment type="subcellular location">
    <subcellularLocation>
        <location evidence="2">Cell membrane</location>
    </subcellularLocation>
    <subcellularLocation>
        <location evidence="1">Membrane</location>
        <topology evidence="1">Single-pass membrane protein</topology>
    </subcellularLocation>
</comment>
<keyword evidence="11" id="KW-1185">Reference proteome</keyword>
<feature type="transmembrane region" description="Helical" evidence="8">
    <location>
        <begin position="23"/>
        <end position="43"/>
    </location>
</feature>
<dbReference type="GO" id="GO:0044877">
    <property type="term" value="F:protein-containing complex binding"/>
    <property type="evidence" value="ECO:0007669"/>
    <property type="project" value="InterPro"/>
</dbReference>
<organism evidence="10 11">
    <name type="scientific">Suttonella indologenes</name>
    <dbReference type="NCBI Taxonomy" id="13276"/>
    <lineage>
        <taxon>Bacteria</taxon>
        <taxon>Pseudomonadati</taxon>
        <taxon>Pseudomonadota</taxon>
        <taxon>Gammaproteobacteria</taxon>
        <taxon>Cardiobacteriales</taxon>
        <taxon>Cardiobacteriaceae</taxon>
        <taxon>Suttonella</taxon>
    </lineage>
</organism>
<dbReference type="InterPro" id="IPR026039">
    <property type="entry name" value="YfgM"/>
</dbReference>
<evidence type="ECO:0000256" key="1">
    <source>
        <dbReference type="ARBA" id="ARBA00004167"/>
    </source>
</evidence>
<evidence type="ECO:0000259" key="9">
    <source>
        <dbReference type="Pfam" id="PF09976"/>
    </source>
</evidence>
<accession>A0A380N2J6</accession>
<name>A0A380N2J6_9GAMM</name>
<evidence type="ECO:0000256" key="4">
    <source>
        <dbReference type="ARBA" id="ARBA00022692"/>
    </source>
</evidence>
<dbReference type="PANTHER" id="PTHR38035:SF1">
    <property type="entry name" value="ANCILLARY SECYEG TRANSLOCON SUBUNIT"/>
    <property type="match status" value="1"/>
</dbReference>
<gene>
    <name evidence="10" type="ORF">NCTC10717_01882</name>
</gene>
<keyword evidence="3" id="KW-1003">Cell membrane</keyword>
<dbReference type="RefSeq" id="WP_115219007.1">
    <property type="nucleotide sequence ID" value="NZ_UHIA01000004.1"/>
</dbReference>
<dbReference type="InterPro" id="IPR018704">
    <property type="entry name" value="SecYEG/CpoB_TPR"/>
</dbReference>
<evidence type="ECO:0000313" key="11">
    <source>
        <dbReference type="Proteomes" id="UP000254575"/>
    </source>
</evidence>
<dbReference type="GO" id="GO:0005886">
    <property type="term" value="C:plasma membrane"/>
    <property type="evidence" value="ECO:0007669"/>
    <property type="project" value="UniProtKB-SubCell"/>
</dbReference>
<sequence>MFDHDRSDAETAELVKEWLARHLPVIFAGIAIALLIIFSMKWWDKRALEANYRLSYQIDTLEKAVAAKNDAAVNAAYTADLKADKSNYGALAALLFAQHQQQQDKTQEAIAALEKAGTASDTLIAQTAQWQLAHVKIGTKDFDGAMQALNSLEHSVYQSQLPLLRGDIDYLRGNSEAALKHYQQSQVQQASPLLATRIRQLETQIALQSAQETQ</sequence>
<evidence type="ECO:0000256" key="8">
    <source>
        <dbReference type="SAM" id="Phobius"/>
    </source>
</evidence>
<protein>
    <submittedName>
        <fullName evidence="10">Uncharacterized protein conserved in bacteria</fullName>
    </submittedName>
</protein>
<feature type="domain" description="Ancillary SecYEG translocon subunit/Cell division coordinator CpoB TPR" evidence="9">
    <location>
        <begin position="16"/>
        <end position="187"/>
    </location>
</feature>
<evidence type="ECO:0000256" key="5">
    <source>
        <dbReference type="ARBA" id="ARBA00022989"/>
    </source>
</evidence>
<evidence type="ECO:0000256" key="3">
    <source>
        <dbReference type="ARBA" id="ARBA00022475"/>
    </source>
</evidence>
<evidence type="ECO:0000256" key="6">
    <source>
        <dbReference type="ARBA" id="ARBA00023136"/>
    </source>
</evidence>
<keyword evidence="4 8" id="KW-0812">Transmembrane</keyword>
<dbReference type="PANTHER" id="PTHR38035">
    <property type="entry name" value="UPF0070 PROTEIN YFGM"/>
    <property type="match status" value="1"/>
</dbReference>
<dbReference type="AlphaFoldDB" id="A0A380N2J6"/>
<proteinExistence type="predicted"/>
<keyword evidence="7" id="KW-0143">Chaperone</keyword>
<dbReference type="OrthoDB" id="7067887at2"/>
<dbReference type="Pfam" id="PF09976">
    <property type="entry name" value="TPR_21"/>
    <property type="match status" value="1"/>
</dbReference>
<evidence type="ECO:0000313" key="10">
    <source>
        <dbReference type="EMBL" id="SUO98141.1"/>
    </source>
</evidence>